<keyword evidence="4" id="KW-0808">Transferase</keyword>
<dbReference type="GO" id="GO:0016301">
    <property type="term" value="F:kinase activity"/>
    <property type="evidence" value="ECO:0007669"/>
    <property type="project" value="UniProtKB-KW"/>
</dbReference>
<dbReference type="Proteomes" id="UP000708576">
    <property type="component" value="Unassembled WGS sequence"/>
</dbReference>
<dbReference type="PANTHER" id="PTHR45453">
    <property type="entry name" value="PHOSPHATE REGULON SENSOR PROTEIN PHOR"/>
    <property type="match status" value="1"/>
</dbReference>
<dbReference type="InterPro" id="IPR003594">
    <property type="entry name" value="HATPase_dom"/>
</dbReference>
<dbReference type="SMART" id="SM00387">
    <property type="entry name" value="HATPase_c"/>
    <property type="match status" value="1"/>
</dbReference>
<sequence length="345" mass="39497">MKSLEPQKITGFISLGFLFLATIFFLANYYSPNLFYSLAISIPLFFALSFALVSYFVNNFIYSRIKPIYKSIHGFKQNDVISEEDSDNKDILSNINKEVADWMKNRNQEILELKQMEKYRKEFLGNVSHELKTPIFNIQGYILTLLDGGLEDPNINMLYLNRTEKSINRMISIVDDLEAISKLEAGELELNIASFNIKAMFDDVFDMQEIRANEKNIKLKYGKGLENIIKVNADKERLFQVVINLIVNSINYGKKGGQTTVNFYDMDNRVLVEIKDNGIGIAEEHLPRIFERFFRADKSRSREQGGTGLGLAIVKHIIEAHNQRINVSSKLGKGTSFTFTLEKAP</sequence>
<keyword evidence="5 9" id="KW-0418">Kinase</keyword>
<evidence type="ECO:0000256" key="4">
    <source>
        <dbReference type="ARBA" id="ARBA00022679"/>
    </source>
</evidence>
<dbReference type="PANTHER" id="PTHR45453:SF1">
    <property type="entry name" value="PHOSPHATE REGULON SENSOR PROTEIN PHOR"/>
    <property type="match status" value="1"/>
</dbReference>
<dbReference type="Pfam" id="PF00512">
    <property type="entry name" value="HisKA"/>
    <property type="match status" value="1"/>
</dbReference>
<dbReference type="InterPro" id="IPR050351">
    <property type="entry name" value="BphY/WalK/GraS-like"/>
</dbReference>
<gene>
    <name evidence="9" type="ORF">KEM10_00715</name>
</gene>
<dbReference type="CDD" id="cd00075">
    <property type="entry name" value="HATPase"/>
    <property type="match status" value="1"/>
</dbReference>
<dbReference type="InterPro" id="IPR003661">
    <property type="entry name" value="HisK_dim/P_dom"/>
</dbReference>
<proteinExistence type="predicted"/>
<comment type="caution">
    <text evidence="9">The sequence shown here is derived from an EMBL/GenBank/DDBJ whole genome shotgun (WGS) entry which is preliminary data.</text>
</comment>
<comment type="catalytic activity">
    <reaction evidence="1">
        <text>ATP + protein L-histidine = ADP + protein N-phospho-L-histidine.</text>
        <dbReference type="EC" id="2.7.13.3"/>
    </reaction>
</comment>
<keyword evidence="6" id="KW-0902">Two-component regulatory system</keyword>
<dbReference type="Gene3D" id="3.30.565.10">
    <property type="entry name" value="Histidine kinase-like ATPase, C-terminal domain"/>
    <property type="match status" value="1"/>
</dbReference>
<keyword evidence="7" id="KW-1133">Transmembrane helix</keyword>
<evidence type="ECO:0000259" key="8">
    <source>
        <dbReference type="PROSITE" id="PS50109"/>
    </source>
</evidence>
<evidence type="ECO:0000256" key="1">
    <source>
        <dbReference type="ARBA" id="ARBA00000085"/>
    </source>
</evidence>
<feature type="transmembrane region" description="Helical" evidence="7">
    <location>
        <begin position="12"/>
        <end position="30"/>
    </location>
</feature>
<accession>A0ABS5JQU8</accession>
<dbReference type="EMBL" id="JAGUCO010000001">
    <property type="protein sequence ID" value="MBS2096776.1"/>
    <property type="molecule type" value="Genomic_DNA"/>
</dbReference>
<organism evidence="9 10">
    <name type="scientific">Carboxylicivirga linearis</name>
    <dbReference type="NCBI Taxonomy" id="1628157"/>
    <lineage>
        <taxon>Bacteria</taxon>
        <taxon>Pseudomonadati</taxon>
        <taxon>Bacteroidota</taxon>
        <taxon>Bacteroidia</taxon>
        <taxon>Marinilabiliales</taxon>
        <taxon>Marinilabiliaceae</taxon>
        <taxon>Carboxylicivirga</taxon>
    </lineage>
</organism>
<name>A0ABS5JQU8_9BACT</name>
<dbReference type="EC" id="2.7.13.3" evidence="2"/>
<dbReference type="CDD" id="cd00082">
    <property type="entry name" value="HisKA"/>
    <property type="match status" value="1"/>
</dbReference>
<evidence type="ECO:0000256" key="3">
    <source>
        <dbReference type="ARBA" id="ARBA00022553"/>
    </source>
</evidence>
<dbReference type="SMART" id="SM00388">
    <property type="entry name" value="HisKA"/>
    <property type="match status" value="1"/>
</dbReference>
<evidence type="ECO:0000256" key="7">
    <source>
        <dbReference type="SAM" id="Phobius"/>
    </source>
</evidence>
<evidence type="ECO:0000256" key="2">
    <source>
        <dbReference type="ARBA" id="ARBA00012438"/>
    </source>
</evidence>
<dbReference type="InterPro" id="IPR004358">
    <property type="entry name" value="Sig_transdc_His_kin-like_C"/>
</dbReference>
<evidence type="ECO:0000313" key="9">
    <source>
        <dbReference type="EMBL" id="MBS2096776.1"/>
    </source>
</evidence>
<dbReference type="SUPFAM" id="SSF55874">
    <property type="entry name" value="ATPase domain of HSP90 chaperone/DNA topoisomerase II/histidine kinase"/>
    <property type="match status" value="1"/>
</dbReference>
<dbReference type="RefSeq" id="WP_212212182.1">
    <property type="nucleotide sequence ID" value="NZ_JAGUCO010000001.1"/>
</dbReference>
<reference evidence="9 10" key="1">
    <citation type="journal article" date="2015" name="Int. J. Syst. Evol. Microbiol.">
        <title>Carboxylicivirga linearis sp. nov., isolated from a sea cucumber culture pond.</title>
        <authorList>
            <person name="Wang F.Q."/>
            <person name="Zhou Y.X."/>
            <person name="Lin X.Z."/>
            <person name="Chen G.J."/>
            <person name="Du Z.J."/>
        </authorList>
    </citation>
    <scope>NUCLEOTIDE SEQUENCE [LARGE SCALE GENOMIC DNA]</scope>
    <source>
        <strain evidence="9 10">FB218</strain>
    </source>
</reference>
<evidence type="ECO:0000256" key="5">
    <source>
        <dbReference type="ARBA" id="ARBA00022777"/>
    </source>
</evidence>
<keyword evidence="3" id="KW-0597">Phosphoprotein</keyword>
<dbReference type="PROSITE" id="PS50109">
    <property type="entry name" value="HIS_KIN"/>
    <property type="match status" value="1"/>
</dbReference>
<feature type="domain" description="Histidine kinase" evidence="8">
    <location>
        <begin position="126"/>
        <end position="345"/>
    </location>
</feature>
<dbReference type="InterPro" id="IPR036097">
    <property type="entry name" value="HisK_dim/P_sf"/>
</dbReference>
<dbReference type="InterPro" id="IPR005467">
    <property type="entry name" value="His_kinase_dom"/>
</dbReference>
<dbReference type="InterPro" id="IPR036890">
    <property type="entry name" value="HATPase_C_sf"/>
</dbReference>
<dbReference type="Pfam" id="PF02518">
    <property type="entry name" value="HATPase_c"/>
    <property type="match status" value="1"/>
</dbReference>
<keyword evidence="7" id="KW-0812">Transmembrane</keyword>
<keyword evidence="7" id="KW-0472">Membrane</keyword>
<feature type="transmembrane region" description="Helical" evidence="7">
    <location>
        <begin position="36"/>
        <end position="57"/>
    </location>
</feature>
<protein>
    <recommendedName>
        <fullName evidence="2">histidine kinase</fullName>
        <ecNumber evidence="2">2.7.13.3</ecNumber>
    </recommendedName>
</protein>
<dbReference type="SUPFAM" id="SSF47384">
    <property type="entry name" value="Homodimeric domain of signal transducing histidine kinase"/>
    <property type="match status" value="1"/>
</dbReference>
<evidence type="ECO:0000313" key="10">
    <source>
        <dbReference type="Proteomes" id="UP000708576"/>
    </source>
</evidence>
<keyword evidence="10" id="KW-1185">Reference proteome</keyword>
<dbReference type="PRINTS" id="PR00344">
    <property type="entry name" value="BCTRLSENSOR"/>
</dbReference>
<dbReference type="Gene3D" id="1.10.287.130">
    <property type="match status" value="1"/>
</dbReference>
<evidence type="ECO:0000256" key="6">
    <source>
        <dbReference type="ARBA" id="ARBA00023012"/>
    </source>
</evidence>